<dbReference type="STRING" id="1802525.A2975_01415"/>
<reference evidence="1 2" key="1">
    <citation type="journal article" date="2016" name="Nat. Commun.">
        <title>Thousands of microbial genomes shed light on interconnected biogeochemical processes in an aquifer system.</title>
        <authorList>
            <person name="Anantharaman K."/>
            <person name="Brown C.T."/>
            <person name="Hug L.A."/>
            <person name="Sharon I."/>
            <person name="Castelle C.J."/>
            <person name="Probst A.J."/>
            <person name="Thomas B.C."/>
            <person name="Singh A."/>
            <person name="Wilkins M.J."/>
            <person name="Karaoz U."/>
            <person name="Brodie E.L."/>
            <person name="Williams K.H."/>
            <person name="Hubbard S.S."/>
            <person name="Banfield J.F."/>
        </authorList>
    </citation>
    <scope>NUCLEOTIDE SEQUENCE [LARGE SCALE GENOMIC DNA]</scope>
</reference>
<gene>
    <name evidence="1" type="ORF">A2975_01415</name>
</gene>
<sequence length="210" mass="24282">MSERVSPNLEQIRIYSSKTEVYQDELVKVKVEATRWDYRLVGVDYEDDYKNFLETDSWIVINNFVVTTPGGMVKMDELLASCWQFIDAGRCTDDFFGRPRAARKTFTVSIPITPSVWRANADQWGAYLFPGILGDGMRFGTLHEIDHALRYSKMGEDEYRERSRLDDEQAAWNGALKIMRDLRSGGVDLEPRMTDRELVSFANKYLATHE</sequence>
<evidence type="ECO:0000313" key="1">
    <source>
        <dbReference type="EMBL" id="OGM70917.1"/>
    </source>
</evidence>
<organism evidence="1 2">
    <name type="scientific">Candidatus Woesebacteria bacterium RIFCSPLOWO2_01_FULL_44_14</name>
    <dbReference type="NCBI Taxonomy" id="1802525"/>
    <lineage>
        <taxon>Bacteria</taxon>
        <taxon>Candidatus Woeseibacteriota</taxon>
    </lineage>
</organism>
<protein>
    <submittedName>
        <fullName evidence="1">Uncharacterized protein</fullName>
    </submittedName>
</protein>
<proteinExistence type="predicted"/>
<comment type="caution">
    <text evidence="1">The sequence shown here is derived from an EMBL/GenBank/DDBJ whole genome shotgun (WGS) entry which is preliminary data.</text>
</comment>
<dbReference type="EMBL" id="MGHL01000001">
    <property type="protein sequence ID" value="OGM70917.1"/>
    <property type="molecule type" value="Genomic_DNA"/>
</dbReference>
<dbReference type="Proteomes" id="UP000178429">
    <property type="component" value="Unassembled WGS sequence"/>
</dbReference>
<evidence type="ECO:0000313" key="2">
    <source>
        <dbReference type="Proteomes" id="UP000178429"/>
    </source>
</evidence>
<accession>A0A1F8C3Q2</accession>
<dbReference type="AlphaFoldDB" id="A0A1F8C3Q2"/>
<name>A0A1F8C3Q2_9BACT</name>